<dbReference type="InterPro" id="IPR036770">
    <property type="entry name" value="Ankyrin_rpt-contain_sf"/>
</dbReference>
<evidence type="ECO:0000256" key="4">
    <source>
        <dbReference type="SAM" id="MobiDB-lite"/>
    </source>
</evidence>
<feature type="domain" description="J" evidence="5">
    <location>
        <begin position="636"/>
        <end position="702"/>
    </location>
</feature>
<dbReference type="Gene3D" id="1.25.40.20">
    <property type="entry name" value="Ankyrin repeat-containing domain"/>
    <property type="match status" value="1"/>
</dbReference>
<dbReference type="SUPFAM" id="SSF46565">
    <property type="entry name" value="Chaperone J-domain"/>
    <property type="match status" value="1"/>
</dbReference>
<dbReference type="SUPFAM" id="SSF48403">
    <property type="entry name" value="Ankyrin repeat"/>
    <property type="match status" value="1"/>
</dbReference>
<keyword evidence="7" id="KW-1185">Reference proteome</keyword>
<dbReference type="InterPro" id="IPR002110">
    <property type="entry name" value="Ankyrin_rpt"/>
</dbReference>
<dbReference type="EMBL" id="CAXAMN010023696">
    <property type="protein sequence ID" value="CAK9080019.1"/>
    <property type="molecule type" value="Genomic_DNA"/>
</dbReference>
<dbReference type="PRINTS" id="PR00625">
    <property type="entry name" value="JDOMAIN"/>
</dbReference>
<dbReference type="PANTHER" id="PTHR45188:SF2">
    <property type="entry name" value="DNAJ HOMOLOG SUBFAMILY C MEMBER 7"/>
    <property type="match status" value="1"/>
</dbReference>
<dbReference type="Pfam" id="PF00226">
    <property type="entry name" value="DnaJ"/>
    <property type="match status" value="1"/>
</dbReference>
<dbReference type="PROSITE" id="PS00636">
    <property type="entry name" value="DNAJ_1"/>
    <property type="match status" value="1"/>
</dbReference>
<dbReference type="InterPro" id="IPR001623">
    <property type="entry name" value="DnaJ_domain"/>
</dbReference>
<evidence type="ECO:0000256" key="2">
    <source>
        <dbReference type="ARBA" id="ARBA00022803"/>
    </source>
</evidence>
<keyword evidence="2" id="KW-0802">TPR repeat</keyword>
<evidence type="ECO:0000256" key="1">
    <source>
        <dbReference type="ARBA" id="ARBA00022737"/>
    </source>
</evidence>
<dbReference type="InterPro" id="IPR011990">
    <property type="entry name" value="TPR-like_helical_dom_sf"/>
</dbReference>
<dbReference type="PROSITE" id="PS50076">
    <property type="entry name" value="DNAJ_2"/>
    <property type="match status" value="1"/>
</dbReference>
<dbReference type="PANTHER" id="PTHR45188">
    <property type="entry name" value="DNAJ PROTEIN P58IPK HOMOLOG"/>
    <property type="match status" value="1"/>
</dbReference>
<dbReference type="Pfam" id="PF13637">
    <property type="entry name" value="Ank_4"/>
    <property type="match status" value="1"/>
</dbReference>
<dbReference type="Gene3D" id="1.25.40.10">
    <property type="entry name" value="Tetratricopeptide repeat domain"/>
    <property type="match status" value="2"/>
</dbReference>
<dbReference type="CDD" id="cd06257">
    <property type="entry name" value="DnaJ"/>
    <property type="match status" value="1"/>
</dbReference>
<feature type="region of interest" description="Disordered" evidence="4">
    <location>
        <begin position="697"/>
        <end position="725"/>
    </location>
</feature>
<keyword evidence="1" id="KW-0677">Repeat</keyword>
<sequence length="725" mass="79937">MAFGDQHGDRSDNLASCSARSLASDDFVLARALDPSFSPASPVSPCGRTRQQPRGKASVPAKAPSRPKADALEMCLEQANAIAFTRLLDKDHTVVSKEISEGQSALIFALDKLSKTSWDSSKDLMALNSMIMLLIENKADLNRTAPPHEESPLQILLRGSHADGELAHLCKSRLAVAMLRSKADPNHVDRNGESPLSEAAFAGDFEMCRLLLDHGAYISTLRSVKGLCLEDLSLDRKVSSLLREAASNQDQMMKDLMSSGKALLSSGKAQANAAQLCFLKAMRLDPFNPDILLAAAEADYVSGSFEKAYREASKVVALAPLNGLAYELCAKALWRLNRIDEAFCLCTSMVPSGASHKMMILQLEEVMVKHLTCIDGVEAMLSDSSKKLDLALSEKAFQNLHHLLFEMREGERCSPWGVRARLGLVKVCLFPSPGCSKQKEEARKSWTSRALCETRFLRKHDASNGEVLYWHARALLYSGCRQDALNALSCAGQLTGGAESHPLLKALQEAEDHRQVGQIAAKKEHWQAALESYSAAVELHASTFDPMFLSAILEEKGFVLLNLNQMNDALSDLTLALEIKASPRSYFLRGRVRMALEQYSEAASDFDHAAVDPDIGGLSEERAKAHRYARCPPVPDYYAALKLPSSASKAEVRKAYRLQALRWHPDKNVGNESVAEQAFKLIQVAFDTLSDERRRKEYDEYQGDRKPFPFGDEQKARTDTKTEGT</sequence>
<gene>
    <name evidence="6" type="ORF">CCMP2556_LOCUS39334</name>
</gene>
<dbReference type="InterPro" id="IPR036869">
    <property type="entry name" value="J_dom_sf"/>
</dbReference>
<reference evidence="6 7" key="1">
    <citation type="submission" date="2024-02" db="EMBL/GenBank/DDBJ databases">
        <authorList>
            <person name="Chen Y."/>
            <person name="Shah S."/>
            <person name="Dougan E. K."/>
            <person name="Thang M."/>
            <person name="Chan C."/>
        </authorList>
    </citation>
    <scope>NUCLEOTIDE SEQUENCE [LARGE SCALE GENOMIC DNA]</scope>
</reference>
<dbReference type="PROSITE" id="PS50297">
    <property type="entry name" value="ANK_REP_REGION"/>
    <property type="match status" value="1"/>
</dbReference>
<dbReference type="SMART" id="SM00271">
    <property type="entry name" value="DnaJ"/>
    <property type="match status" value="1"/>
</dbReference>
<dbReference type="Gene3D" id="1.10.287.110">
    <property type="entry name" value="DnaJ domain"/>
    <property type="match status" value="1"/>
</dbReference>
<evidence type="ECO:0000313" key="6">
    <source>
        <dbReference type="EMBL" id="CAK9080019.1"/>
    </source>
</evidence>
<evidence type="ECO:0000259" key="5">
    <source>
        <dbReference type="PROSITE" id="PS50076"/>
    </source>
</evidence>
<comment type="caution">
    <text evidence="6">The sequence shown here is derived from an EMBL/GenBank/DDBJ whole genome shotgun (WGS) entry which is preliminary data.</text>
</comment>
<feature type="repeat" description="ANK" evidence="3">
    <location>
        <begin position="191"/>
        <end position="223"/>
    </location>
</feature>
<evidence type="ECO:0000313" key="7">
    <source>
        <dbReference type="Proteomes" id="UP001642484"/>
    </source>
</evidence>
<keyword evidence="3" id="KW-0040">ANK repeat</keyword>
<dbReference type="PROSITE" id="PS50088">
    <property type="entry name" value="ANK_REPEAT"/>
    <property type="match status" value="1"/>
</dbReference>
<accession>A0ABP0PYZ0</accession>
<name>A0ABP0PYZ0_9DINO</name>
<organism evidence="6 7">
    <name type="scientific">Durusdinium trenchii</name>
    <dbReference type="NCBI Taxonomy" id="1381693"/>
    <lineage>
        <taxon>Eukaryota</taxon>
        <taxon>Sar</taxon>
        <taxon>Alveolata</taxon>
        <taxon>Dinophyceae</taxon>
        <taxon>Suessiales</taxon>
        <taxon>Symbiodiniaceae</taxon>
        <taxon>Durusdinium</taxon>
    </lineage>
</organism>
<dbReference type="Proteomes" id="UP001642484">
    <property type="component" value="Unassembled WGS sequence"/>
</dbReference>
<evidence type="ECO:0000256" key="3">
    <source>
        <dbReference type="PROSITE-ProRule" id="PRU00023"/>
    </source>
</evidence>
<proteinExistence type="predicted"/>
<protein>
    <recommendedName>
        <fullName evidence="5">J domain-containing protein</fullName>
    </recommendedName>
</protein>
<dbReference type="SUPFAM" id="SSF48452">
    <property type="entry name" value="TPR-like"/>
    <property type="match status" value="2"/>
</dbReference>
<dbReference type="SMART" id="SM00248">
    <property type="entry name" value="ANK"/>
    <property type="match status" value="2"/>
</dbReference>
<dbReference type="InterPro" id="IPR018253">
    <property type="entry name" value="DnaJ_domain_CS"/>
</dbReference>
<feature type="region of interest" description="Disordered" evidence="4">
    <location>
        <begin position="35"/>
        <end position="66"/>
    </location>
</feature>